<dbReference type="GO" id="GO:0042803">
    <property type="term" value="F:protein homodimerization activity"/>
    <property type="evidence" value="ECO:0007669"/>
    <property type="project" value="InterPro"/>
</dbReference>
<evidence type="ECO:0000256" key="1">
    <source>
        <dbReference type="ARBA" id="ARBA00023186"/>
    </source>
</evidence>
<dbReference type="Proteomes" id="UP000238348">
    <property type="component" value="Chromosome"/>
</dbReference>
<dbReference type="PROSITE" id="PS01071">
    <property type="entry name" value="GRPE"/>
    <property type="match status" value="1"/>
</dbReference>
<organism evidence="2 3">
    <name type="scientific">Sorangium cellulosum</name>
    <name type="common">Polyangium cellulosum</name>
    <dbReference type="NCBI Taxonomy" id="56"/>
    <lineage>
        <taxon>Bacteria</taxon>
        <taxon>Pseudomonadati</taxon>
        <taxon>Myxococcota</taxon>
        <taxon>Polyangia</taxon>
        <taxon>Polyangiales</taxon>
        <taxon>Polyangiaceae</taxon>
        <taxon>Sorangium</taxon>
    </lineage>
</organism>
<keyword evidence="1" id="KW-0143">Chaperone</keyword>
<gene>
    <name evidence="2" type="ORF">SOCE26_044950</name>
</gene>
<dbReference type="Pfam" id="PF01025">
    <property type="entry name" value="GrpE"/>
    <property type="match status" value="1"/>
</dbReference>
<proteinExistence type="predicted"/>
<dbReference type="InterPro" id="IPR000740">
    <property type="entry name" value="GrpE"/>
</dbReference>
<dbReference type="GO" id="GO:0051087">
    <property type="term" value="F:protein-folding chaperone binding"/>
    <property type="evidence" value="ECO:0007669"/>
    <property type="project" value="InterPro"/>
</dbReference>
<evidence type="ECO:0000313" key="2">
    <source>
        <dbReference type="EMBL" id="AUX43055.1"/>
    </source>
</evidence>
<reference evidence="2 3" key="1">
    <citation type="submission" date="2015-09" db="EMBL/GenBank/DDBJ databases">
        <title>Sorangium comparison.</title>
        <authorList>
            <person name="Zaburannyi N."/>
            <person name="Bunk B."/>
            <person name="Overmann J."/>
            <person name="Mueller R."/>
        </authorList>
    </citation>
    <scope>NUCLEOTIDE SEQUENCE [LARGE SCALE GENOMIC DNA]</scope>
    <source>
        <strain evidence="2 3">So ce26</strain>
    </source>
</reference>
<dbReference type="GO" id="GO:0006457">
    <property type="term" value="P:protein folding"/>
    <property type="evidence" value="ECO:0007669"/>
    <property type="project" value="InterPro"/>
</dbReference>
<dbReference type="SUPFAM" id="SSF51064">
    <property type="entry name" value="Head domain of nucleotide exchange factor GrpE"/>
    <property type="match status" value="1"/>
</dbReference>
<evidence type="ECO:0008006" key="4">
    <source>
        <dbReference type="Google" id="ProtNLM"/>
    </source>
</evidence>
<accession>A0A2L0EUV9</accession>
<protein>
    <recommendedName>
        <fullName evidence="4">Nucleotide exchange factor GrpE</fullName>
    </recommendedName>
</protein>
<dbReference type="Gene3D" id="2.30.22.10">
    <property type="entry name" value="Head domain of nucleotide exchange factor GrpE"/>
    <property type="match status" value="1"/>
</dbReference>
<evidence type="ECO:0000313" key="3">
    <source>
        <dbReference type="Proteomes" id="UP000238348"/>
    </source>
</evidence>
<dbReference type="EMBL" id="CP012673">
    <property type="protein sequence ID" value="AUX43055.1"/>
    <property type="molecule type" value="Genomic_DNA"/>
</dbReference>
<dbReference type="GO" id="GO:0000774">
    <property type="term" value="F:adenyl-nucleotide exchange factor activity"/>
    <property type="evidence" value="ECO:0007669"/>
    <property type="project" value="InterPro"/>
</dbReference>
<name>A0A2L0EUV9_SORCE</name>
<dbReference type="InterPro" id="IPR009012">
    <property type="entry name" value="GrpE_head"/>
</dbReference>
<dbReference type="AlphaFoldDB" id="A0A2L0EUV9"/>
<sequence>MMEETPAGAPPEDIGARLTELVREVRRQGRAAVAAQAAAESCLEQVTALARAAESARDAGGAPRPAEELSWLGVILPVADAIDRAVAQASAMVERRARVERAGFWPFRRRAEPDPELGALAEGLRVLRAQLVAALEGCGVTVDRRVGVAVDPEVHRVVEVRPPRDAEPEGVVVDVIRPGYAARGRLVREADVVASGAPLVVGAGAEAQHLREVAADLEGAGQGGGGGS</sequence>
<dbReference type="RefSeq" id="WP_104981782.1">
    <property type="nucleotide sequence ID" value="NZ_CP012673.1"/>
</dbReference>